<accession>A0A1R3KMS4</accession>
<dbReference type="Proteomes" id="UP000187203">
    <property type="component" value="Unassembled WGS sequence"/>
</dbReference>
<organism evidence="1 2">
    <name type="scientific">Corchorus olitorius</name>
    <dbReference type="NCBI Taxonomy" id="93759"/>
    <lineage>
        <taxon>Eukaryota</taxon>
        <taxon>Viridiplantae</taxon>
        <taxon>Streptophyta</taxon>
        <taxon>Embryophyta</taxon>
        <taxon>Tracheophyta</taxon>
        <taxon>Spermatophyta</taxon>
        <taxon>Magnoliopsida</taxon>
        <taxon>eudicotyledons</taxon>
        <taxon>Gunneridae</taxon>
        <taxon>Pentapetalae</taxon>
        <taxon>rosids</taxon>
        <taxon>malvids</taxon>
        <taxon>Malvales</taxon>
        <taxon>Malvaceae</taxon>
        <taxon>Grewioideae</taxon>
        <taxon>Apeibeae</taxon>
        <taxon>Corchorus</taxon>
    </lineage>
</organism>
<dbReference type="EMBL" id="AWUE01012752">
    <property type="protein sequence ID" value="OMP08380.1"/>
    <property type="molecule type" value="Genomic_DNA"/>
</dbReference>
<reference evidence="2" key="1">
    <citation type="submission" date="2013-09" db="EMBL/GenBank/DDBJ databases">
        <title>Corchorus olitorius genome sequencing.</title>
        <authorList>
            <person name="Alam M."/>
            <person name="Haque M.S."/>
            <person name="Islam M.S."/>
            <person name="Emdad E.M."/>
            <person name="Islam M.M."/>
            <person name="Ahmed B."/>
            <person name="Halim A."/>
            <person name="Hossen Q.M.M."/>
            <person name="Hossain M.Z."/>
            <person name="Ahmed R."/>
            <person name="Khan M.M."/>
            <person name="Islam R."/>
            <person name="Rashid M.M."/>
            <person name="Khan S.A."/>
            <person name="Rahman M.S."/>
            <person name="Alam M."/>
            <person name="Yahiya A.S."/>
            <person name="Khan M.S."/>
            <person name="Azam M.S."/>
            <person name="Haque T."/>
            <person name="Lashkar M.Z.H."/>
            <person name="Akhand A.I."/>
            <person name="Morshed G."/>
            <person name="Roy S."/>
            <person name="Uddin K.S."/>
            <person name="Rabeya T."/>
            <person name="Hossain A.S."/>
            <person name="Chowdhury A."/>
            <person name="Snigdha A.R."/>
            <person name="Mortoza M.S."/>
            <person name="Matin S.A."/>
            <person name="Hoque S.M.E."/>
            <person name="Islam M.K."/>
            <person name="Roy D.K."/>
            <person name="Haider R."/>
            <person name="Moosa M.M."/>
            <person name="Elias S.M."/>
            <person name="Hasan A.M."/>
            <person name="Jahan S."/>
            <person name="Shafiuddin M."/>
            <person name="Mahmood N."/>
            <person name="Shommy N.S."/>
        </authorList>
    </citation>
    <scope>NUCLEOTIDE SEQUENCE [LARGE SCALE GENOMIC DNA]</scope>
    <source>
        <strain evidence="2">cv. O-4</strain>
    </source>
</reference>
<comment type="caution">
    <text evidence="1">The sequence shown here is derived from an EMBL/GenBank/DDBJ whole genome shotgun (WGS) entry which is preliminary data.</text>
</comment>
<dbReference type="AlphaFoldDB" id="A0A1R3KMS4"/>
<proteinExistence type="predicted"/>
<gene>
    <name evidence="1" type="ORF">COLO4_06526</name>
</gene>
<evidence type="ECO:0000313" key="1">
    <source>
        <dbReference type="EMBL" id="OMP08380.1"/>
    </source>
</evidence>
<name>A0A1R3KMS4_9ROSI</name>
<keyword evidence="2" id="KW-1185">Reference proteome</keyword>
<sequence length="68" mass="8490">MLNRRMDFVYSIERMKMRVPRGRMKCVRKILAGRECVQEVFRGENERDGRISEKWKELWERNSRRMRV</sequence>
<protein>
    <submittedName>
        <fullName evidence="1">UDP-glucosyltransferase</fullName>
    </submittedName>
</protein>
<evidence type="ECO:0000313" key="2">
    <source>
        <dbReference type="Proteomes" id="UP000187203"/>
    </source>
</evidence>